<name>A0A391PKQ7_9FIRM</name>
<comment type="similarity">
    <text evidence="1 4">Belongs to the FGGY kinase family.</text>
</comment>
<dbReference type="PROSITE" id="PS00933">
    <property type="entry name" value="FGGY_KINASES_1"/>
    <property type="match status" value="1"/>
</dbReference>
<evidence type="ECO:0000256" key="1">
    <source>
        <dbReference type="ARBA" id="ARBA00009156"/>
    </source>
</evidence>
<dbReference type="AlphaFoldDB" id="A0A391PKQ7"/>
<evidence type="ECO:0000313" key="8">
    <source>
        <dbReference type="Proteomes" id="UP000265643"/>
    </source>
</evidence>
<dbReference type="PANTHER" id="PTHR43095">
    <property type="entry name" value="SUGAR KINASE"/>
    <property type="match status" value="1"/>
</dbReference>
<dbReference type="RefSeq" id="WP_119298139.1">
    <property type="nucleotide sequence ID" value="NZ_BHGK01000001.1"/>
</dbReference>
<comment type="caution">
    <text evidence="7">The sequence shown here is derived from an EMBL/GenBank/DDBJ whole genome shotgun (WGS) entry which is preliminary data.</text>
</comment>
<protein>
    <submittedName>
        <fullName evidence="7">Xylulokinase</fullName>
    </submittedName>
</protein>
<dbReference type="GO" id="GO:0005975">
    <property type="term" value="P:carbohydrate metabolic process"/>
    <property type="evidence" value="ECO:0007669"/>
    <property type="project" value="InterPro"/>
</dbReference>
<dbReference type="Pfam" id="PF02782">
    <property type="entry name" value="FGGY_C"/>
    <property type="match status" value="1"/>
</dbReference>
<dbReference type="PROSITE" id="PS00445">
    <property type="entry name" value="FGGY_KINASES_2"/>
    <property type="match status" value="1"/>
</dbReference>
<evidence type="ECO:0000256" key="4">
    <source>
        <dbReference type="RuleBase" id="RU003733"/>
    </source>
</evidence>
<dbReference type="GO" id="GO:0016301">
    <property type="term" value="F:kinase activity"/>
    <property type="evidence" value="ECO:0007669"/>
    <property type="project" value="UniProtKB-KW"/>
</dbReference>
<dbReference type="Gene3D" id="3.30.420.40">
    <property type="match status" value="2"/>
</dbReference>
<dbReference type="InterPro" id="IPR018485">
    <property type="entry name" value="FGGY_C"/>
</dbReference>
<evidence type="ECO:0000256" key="3">
    <source>
        <dbReference type="ARBA" id="ARBA00022777"/>
    </source>
</evidence>
<keyword evidence="3 4" id="KW-0418">Kinase</keyword>
<evidence type="ECO:0000313" key="7">
    <source>
        <dbReference type="EMBL" id="GCA67442.1"/>
    </source>
</evidence>
<gene>
    <name evidence="7" type="ORF">KGMB01110_18780</name>
</gene>
<dbReference type="PANTHER" id="PTHR43095:SF2">
    <property type="entry name" value="GLUCONOKINASE"/>
    <property type="match status" value="1"/>
</dbReference>
<feature type="domain" description="Carbohydrate kinase FGGY N-terminal" evidence="5">
    <location>
        <begin position="2"/>
        <end position="246"/>
    </location>
</feature>
<accession>A0A391PKQ7</accession>
<keyword evidence="2 4" id="KW-0808">Transferase</keyword>
<dbReference type="EMBL" id="BHGK01000001">
    <property type="protein sequence ID" value="GCA67442.1"/>
    <property type="molecule type" value="Genomic_DNA"/>
</dbReference>
<reference evidence="8" key="1">
    <citation type="submission" date="2018-09" db="EMBL/GenBank/DDBJ databases">
        <title>Draft Genome Sequence of Mediterraneibacter sp. KCTC 15684.</title>
        <authorList>
            <person name="Kim J.S."/>
            <person name="Han K.I."/>
            <person name="Suh M.K."/>
            <person name="Lee K.C."/>
            <person name="Eom M.K."/>
            <person name="Lee J.H."/>
            <person name="Park S.H."/>
            <person name="Kang S.W."/>
            <person name="Park J.E."/>
            <person name="Oh B.S."/>
            <person name="Yu S.Y."/>
            <person name="Choi S.H."/>
            <person name="Lee D.H."/>
            <person name="Yoon H."/>
            <person name="Kim B."/>
            <person name="Yang S.J."/>
            <person name="Lee J.S."/>
        </authorList>
    </citation>
    <scope>NUCLEOTIDE SEQUENCE [LARGE SCALE GENOMIC DNA]</scope>
    <source>
        <strain evidence="8">KCTC 15684</strain>
    </source>
</reference>
<organism evidence="7 8">
    <name type="scientific">Mediterraneibacter butyricigenes</name>
    <dbReference type="NCBI Taxonomy" id="2316025"/>
    <lineage>
        <taxon>Bacteria</taxon>
        <taxon>Bacillati</taxon>
        <taxon>Bacillota</taxon>
        <taxon>Clostridia</taxon>
        <taxon>Lachnospirales</taxon>
        <taxon>Lachnospiraceae</taxon>
        <taxon>Mediterraneibacter</taxon>
    </lineage>
</organism>
<evidence type="ECO:0000256" key="2">
    <source>
        <dbReference type="ARBA" id="ARBA00022679"/>
    </source>
</evidence>
<dbReference type="Proteomes" id="UP000265643">
    <property type="component" value="Unassembled WGS sequence"/>
</dbReference>
<dbReference type="GO" id="GO:0016773">
    <property type="term" value="F:phosphotransferase activity, alcohol group as acceptor"/>
    <property type="evidence" value="ECO:0007669"/>
    <property type="project" value="InterPro"/>
</dbReference>
<dbReference type="InterPro" id="IPR018484">
    <property type="entry name" value="FGGY_N"/>
</dbReference>
<evidence type="ECO:0000259" key="5">
    <source>
        <dbReference type="Pfam" id="PF00370"/>
    </source>
</evidence>
<dbReference type="CDD" id="cd07808">
    <property type="entry name" value="ASKHA_NBD_FGGY_EcXK-like"/>
    <property type="match status" value="1"/>
</dbReference>
<dbReference type="InterPro" id="IPR018483">
    <property type="entry name" value="Carb_kinase_FGGY_CS"/>
</dbReference>
<proteinExistence type="inferred from homology"/>
<dbReference type="InterPro" id="IPR000577">
    <property type="entry name" value="Carb_kinase_FGGY"/>
</dbReference>
<evidence type="ECO:0000259" key="6">
    <source>
        <dbReference type="Pfam" id="PF02782"/>
    </source>
</evidence>
<dbReference type="InterPro" id="IPR043129">
    <property type="entry name" value="ATPase_NBD"/>
</dbReference>
<sequence>MYVIGVDLGTQSLKGLLVDPSGKIVAEASCAHDPIYPNPAWAEQVVADWIHSFKKVVHELLDVSGVNPEEIGTIGMDAINDSIVVIDQDGNPMMNSIIWLDRRAENEIKEVEQRVSADRVFEVTGLNLDSSHTAAKMLWVKKNRPEIFDKCKNILNVDSFMVHWMTGESVVDYAQASASMIYNVAEKRWDDEMAKAFDIDPNLLGRIGNPEEICGHLTERAAEELGLTTKTKVIIGTGDEHSACVGSGLVKPGMVCDITGTAEPVAAVADKPVFDTIGRLVETHHHADARWWLIENPGFVSGGSTRWFRDSIVRYEDYDIMNVMAKTSPVGSNGVIFLPCMQGAMTPTWNGNARGTFTGLTLNTRFEDLTRAVFEGISFGLRDNVDRFEEIGMDCSNVRIVGGSTKSPLWCQMKADLLGKPMTATKSAEGAAIGAAMLAGVAEGNFKNLDEAAEAMVELGATYEPDLSKKAAYDEAYERYKECYKAMEPFFDKCYSQEAE</sequence>
<dbReference type="InterPro" id="IPR050406">
    <property type="entry name" value="FGGY_Carb_Kinase"/>
</dbReference>
<dbReference type="PIRSF" id="PIRSF000538">
    <property type="entry name" value="GlpK"/>
    <property type="match status" value="1"/>
</dbReference>
<feature type="domain" description="Carbohydrate kinase FGGY C-terminal" evidence="6">
    <location>
        <begin position="261"/>
        <end position="442"/>
    </location>
</feature>
<dbReference type="SUPFAM" id="SSF53067">
    <property type="entry name" value="Actin-like ATPase domain"/>
    <property type="match status" value="2"/>
</dbReference>
<keyword evidence="8" id="KW-1185">Reference proteome</keyword>
<dbReference type="Pfam" id="PF00370">
    <property type="entry name" value="FGGY_N"/>
    <property type="match status" value="1"/>
</dbReference>